<evidence type="ECO:0000313" key="2">
    <source>
        <dbReference type="Proteomes" id="UP000283387"/>
    </source>
</evidence>
<keyword evidence="2" id="KW-1185">Reference proteome</keyword>
<proteinExistence type="predicted"/>
<sequence>MKYPLLFITILLFCTSTSVGQTRTITGKVIGAEPCDCKSKYDEFFIIREAKILSTDSIELGTTNENGKFEIQVSNETNELLIGWIGMEWEKVKITKECNNYEVILLPFVIYDFVSTKKANRLRKKDREVLPELYQRAYNEEIFENEKPCR</sequence>
<name>A0A419W403_9BACT</name>
<accession>A0A419W403</accession>
<evidence type="ECO:0000313" key="1">
    <source>
        <dbReference type="EMBL" id="RKD90184.1"/>
    </source>
</evidence>
<comment type="caution">
    <text evidence="1">The sequence shown here is derived from an EMBL/GenBank/DDBJ whole genome shotgun (WGS) entry which is preliminary data.</text>
</comment>
<reference evidence="1 2" key="1">
    <citation type="submission" date="2018-09" db="EMBL/GenBank/DDBJ databases">
        <title>Genomic Encyclopedia of Archaeal and Bacterial Type Strains, Phase II (KMG-II): from individual species to whole genera.</title>
        <authorList>
            <person name="Goeker M."/>
        </authorList>
    </citation>
    <scope>NUCLEOTIDE SEQUENCE [LARGE SCALE GENOMIC DNA]</scope>
    <source>
        <strain evidence="1 2">DSM 27148</strain>
    </source>
</reference>
<dbReference type="OrthoDB" id="668629at2"/>
<evidence type="ECO:0008006" key="3">
    <source>
        <dbReference type="Google" id="ProtNLM"/>
    </source>
</evidence>
<dbReference type="EMBL" id="RAPN01000001">
    <property type="protein sequence ID" value="RKD90184.1"/>
    <property type="molecule type" value="Genomic_DNA"/>
</dbReference>
<dbReference type="RefSeq" id="WP_120271608.1">
    <property type="nucleotide sequence ID" value="NZ_RAPN01000001.1"/>
</dbReference>
<organism evidence="1 2">
    <name type="scientific">Mangrovibacterium diazotrophicum</name>
    <dbReference type="NCBI Taxonomy" id="1261403"/>
    <lineage>
        <taxon>Bacteria</taxon>
        <taxon>Pseudomonadati</taxon>
        <taxon>Bacteroidota</taxon>
        <taxon>Bacteroidia</taxon>
        <taxon>Marinilabiliales</taxon>
        <taxon>Prolixibacteraceae</taxon>
        <taxon>Mangrovibacterium</taxon>
    </lineage>
</organism>
<protein>
    <recommendedName>
        <fullName evidence="3">Carboxypeptidase-like protein</fullName>
    </recommendedName>
</protein>
<dbReference type="Proteomes" id="UP000283387">
    <property type="component" value="Unassembled WGS sequence"/>
</dbReference>
<gene>
    <name evidence="1" type="ORF">BC643_0520</name>
</gene>
<dbReference type="AlphaFoldDB" id="A0A419W403"/>